<dbReference type="GO" id="GO:0005975">
    <property type="term" value="P:carbohydrate metabolic process"/>
    <property type="evidence" value="ECO:0007669"/>
    <property type="project" value="InterPro"/>
</dbReference>
<keyword evidence="1 2" id="KW-0732">Signal</keyword>
<reference evidence="5" key="1">
    <citation type="journal article" date="2015" name="Genome Announc.">
        <title>Draft genome sequence of Talaromyces cellulolyticus strain Y-94, a source of lignocellulosic biomass-degrading enzymes.</title>
        <authorList>
            <person name="Fujii T."/>
            <person name="Koike H."/>
            <person name="Sawayama S."/>
            <person name="Yano S."/>
            <person name="Inoue H."/>
        </authorList>
    </citation>
    <scope>NUCLEOTIDE SEQUENCE [LARGE SCALE GENOMIC DNA]</scope>
    <source>
        <strain evidence="5">Y-94</strain>
    </source>
</reference>
<dbReference type="PROSITE" id="PS00562">
    <property type="entry name" value="CBM1_1"/>
    <property type="match status" value="1"/>
</dbReference>
<dbReference type="SUPFAM" id="SSF57180">
    <property type="entry name" value="Cellulose-binding domain"/>
    <property type="match status" value="1"/>
</dbReference>
<dbReference type="InterPro" id="IPR052762">
    <property type="entry name" value="PCW_deacetylase/CE"/>
</dbReference>
<organism evidence="4 5">
    <name type="scientific">Talaromyces pinophilus</name>
    <name type="common">Penicillium pinophilum</name>
    <dbReference type="NCBI Taxonomy" id="128442"/>
    <lineage>
        <taxon>Eukaryota</taxon>
        <taxon>Fungi</taxon>
        <taxon>Dikarya</taxon>
        <taxon>Ascomycota</taxon>
        <taxon>Pezizomycotina</taxon>
        <taxon>Eurotiomycetes</taxon>
        <taxon>Eurotiomycetidae</taxon>
        <taxon>Eurotiales</taxon>
        <taxon>Trichocomaceae</taxon>
        <taxon>Talaromyces</taxon>
        <taxon>Talaromyces sect. Talaromyces</taxon>
    </lineage>
</organism>
<dbReference type="GO" id="GO:0052689">
    <property type="term" value="F:carboxylic ester hydrolase activity"/>
    <property type="evidence" value="ECO:0007669"/>
    <property type="project" value="InterPro"/>
</dbReference>
<feature type="domain" description="CBM1" evidence="3">
    <location>
        <begin position="16"/>
        <end position="52"/>
    </location>
</feature>
<dbReference type="SMART" id="SM00236">
    <property type="entry name" value="fCBD"/>
    <property type="match status" value="1"/>
</dbReference>
<name>A0A0B8N4Z5_TALPI</name>
<dbReference type="Pfam" id="PF00734">
    <property type="entry name" value="CBM_1"/>
    <property type="match status" value="1"/>
</dbReference>
<dbReference type="GO" id="GO:0030248">
    <property type="term" value="F:cellulose binding"/>
    <property type="evidence" value="ECO:0007669"/>
    <property type="project" value="InterPro"/>
</dbReference>
<dbReference type="PANTHER" id="PTHR37834:SF2">
    <property type="entry name" value="ESTERASE, SGNH HYDROLASE-TYPE"/>
    <property type="match status" value="1"/>
</dbReference>
<dbReference type="Gene3D" id="2.60.120.260">
    <property type="entry name" value="Galactose-binding domain-like"/>
    <property type="match status" value="1"/>
</dbReference>
<dbReference type="InterPro" id="IPR035971">
    <property type="entry name" value="CBD_sf"/>
</dbReference>
<evidence type="ECO:0000313" key="4">
    <source>
        <dbReference type="EMBL" id="GAM43232.1"/>
    </source>
</evidence>
<dbReference type="Gene3D" id="3.40.50.1110">
    <property type="entry name" value="SGNH hydrolase"/>
    <property type="match status" value="1"/>
</dbReference>
<dbReference type="CDD" id="cd01831">
    <property type="entry name" value="Endoglucanase_E_like"/>
    <property type="match status" value="1"/>
</dbReference>
<sequence>MKSYLTILTIAVLAAAEVPAWAKCGGDGYTGDTTCSSGYACAYVNQWYWQCRPASDIHYLGRVNTATKELSWPSTGVAFTFEGTFASIAVTQITGSNSVDLFIDNNNPVVISNVAGSSISTPRGLSWGNHTVQLRKRSESATGSIWIGDITTDGTLIPSAATVRKIEVVGDSISVGYGLDGTAPCSNSAALEDNPKTYAALAATSLNADYSIVAYSGRGLTRNYVSATPDSNPTMPILYTRYGANDADNSYTFPSDWTPDAVVINLGTNDWGYILYDSSGNPYDARPKLDITTYTNTMVSFVKSIQGHYPYAQFFLLSSPMLGDGYPSGDYSHTTQVNALMNAVSQIGSNAHFVDWLTEGSATGCDYHPNAATQAAEGQVLASAIKSALRW</sequence>
<dbReference type="PANTHER" id="PTHR37834">
    <property type="entry name" value="GDSL-LIKE LIPASE/ACYLHYDROLASE DOMAIN PROTEIN (AFU_ORTHOLOGUE AFUA_2G00620)"/>
    <property type="match status" value="1"/>
</dbReference>
<accession>A0A0B8N4Z5</accession>
<dbReference type="EMBL" id="DF933843">
    <property type="protein sequence ID" value="GAM43232.1"/>
    <property type="molecule type" value="Genomic_DNA"/>
</dbReference>
<dbReference type="Pfam" id="PF17996">
    <property type="entry name" value="CE2_N"/>
    <property type="match status" value="1"/>
</dbReference>
<dbReference type="InterPro" id="IPR040794">
    <property type="entry name" value="CE2_N"/>
</dbReference>
<feature type="chain" id="PRO_5002120863" description="CBM1 domain-containing protein" evidence="2">
    <location>
        <begin position="23"/>
        <end position="391"/>
    </location>
</feature>
<gene>
    <name evidence="4" type="ORF">TCE0_047r17873</name>
</gene>
<keyword evidence="5" id="KW-1185">Reference proteome</keyword>
<dbReference type="InterPro" id="IPR013830">
    <property type="entry name" value="SGNH_hydro"/>
</dbReference>
<dbReference type="Pfam" id="PF13472">
    <property type="entry name" value="Lipase_GDSL_2"/>
    <property type="match status" value="1"/>
</dbReference>
<evidence type="ECO:0000256" key="2">
    <source>
        <dbReference type="SAM" id="SignalP"/>
    </source>
</evidence>
<protein>
    <recommendedName>
        <fullName evidence="3">CBM1 domain-containing protein</fullName>
    </recommendedName>
</protein>
<feature type="signal peptide" evidence="2">
    <location>
        <begin position="1"/>
        <end position="22"/>
    </location>
</feature>
<dbReference type="PROSITE" id="PS51164">
    <property type="entry name" value="CBM1_2"/>
    <property type="match status" value="1"/>
</dbReference>
<dbReference type="SUPFAM" id="SSF52266">
    <property type="entry name" value="SGNH hydrolase"/>
    <property type="match status" value="1"/>
</dbReference>
<dbReference type="Proteomes" id="UP000053095">
    <property type="component" value="Unassembled WGS sequence"/>
</dbReference>
<dbReference type="InterPro" id="IPR037461">
    <property type="entry name" value="CtCE2-like_dom"/>
</dbReference>
<dbReference type="InterPro" id="IPR036514">
    <property type="entry name" value="SGNH_hydro_sf"/>
</dbReference>
<dbReference type="GO" id="GO:0005576">
    <property type="term" value="C:extracellular region"/>
    <property type="evidence" value="ECO:0007669"/>
    <property type="project" value="InterPro"/>
</dbReference>
<evidence type="ECO:0000259" key="3">
    <source>
        <dbReference type="PROSITE" id="PS51164"/>
    </source>
</evidence>
<dbReference type="AlphaFoldDB" id="A0A0B8N4Z5"/>
<dbReference type="InterPro" id="IPR000254">
    <property type="entry name" value="CBD"/>
</dbReference>
<evidence type="ECO:0000313" key="5">
    <source>
        <dbReference type="Proteomes" id="UP000053095"/>
    </source>
</evidence>
<proteinExistence type="predicted"/>
<evidence type="ECO:0000256" key="1">
    <source>
        <dbReference type="ARBA" id="ARBA00022729"/>
    </source>
</evidence>